<dbReference type="InterPro" id="IPR012338">
    <property type="entry name" value="Beta-lactam/transpept-like"/>
</dbReference>
<comment type="caution">
    <text evidence="2">The sequence shown here is derived from an EMBL/GenBank/DDBJ whole genome shotgun (WGS) entry which is preliminary data.</text>
</comment>
<sequence length="397" mass="42270">MTEATDQHRPTAAQWQEPEQLRWSFQHMDRLFPSATIAAAGPAAELARHPQELRALEVPLPGGVSLSVAEILALTGTDAWAVLHGDRLVTEEYFGEMAADTRHLLMSVSKSLVSCIVGSLAGSGAIDLARGIEHYIPELRGTGYEGATVRHLLDMRSGIRFSEEYLDPASEVRQLDQAIGWAPPVPGGPATLKEFLRSLESEREHGGSFAYRSCETDVLGSLCEEAGGKPFAELATELLWSRIGACNDAYLVQDAQGTGVFDAGICATLGDLVRFGAMIRNGGVSLTGQRVLDSAWVDDIFAGGTDSAEAFAAGDHAEDMPGGMYRSQFWFPSGDRDAAFCLGIHGQTIYINRASGVVGVKLSSTALPVDPFEGPAAEAMFGAINEHLLATSATTGN</sequence>
<keyword evidence="3" id="KW-1185">Reference proteome</keyword>
<dbReference type="Gene3D" id="3.40.710.10">
    <property type="entry name" value="DD-peptidase/beta-lactamase superfamily"/>
    <property type="match status" value="1"/>
</dbReference>
<dbReference type="SUPFAM" id="SSF56601">
    <property type="entry name" value="beta-lactamase/transpeptidase-like"/>
    <property type="match status" value="1"/>
</dbReference>
<dbReference type="PANTHER" id="PTHR43283">
    <property type="entry name" value="BETA-LACTAMASE-RELATED"/>
    <property type="match status" value="1"/>
</dbReference>
<feature type="domain" description="Beta-lactamase-related" evidence="1">
    <location>
        <begin position="79"/>
        <end position="370"/>
    </location>
</feature>
<dbReference type="Proteomes" id="UP001296993">
    <property type="component" value="Unassembled WGS sequence"/>
</dbReference>
<keyword evidence="2" id="KW-0378">Hydrolase</keyword>
<dbReference type="InterPro" id="IPR050789">
    <property type="entry name" value="Diverse_Enzym_Activities"/>
</dbReference>
<proteinExistence type="predicted"/>
<name>A0ABS4XI95_9MICC</name>
<dbReference type="PANTHER" id="PTHR43283:SF7">
    <property type="entry name" value="BETA-LACTAMASE-RELATED DOMAIN-CONTAINING PROTEIN"/>
    <property type="match status" value="1"/>
</dbReference>
<evidence type="ECO:0000313" key="3">
    <source>
        <dbReference type="Proteomes" id="UP001296993"/>
    </source>
</evidence>
<accession>A0ABS4XI95</accession>
<dbReference type="EC" id="3.5.1.46" evidence="2"/>
<dbReference type="EMBL" id="JAGIOF010000001">
    <property type="protein sequence ID" value="MBP2388189.1"/>
    <property type="molecule type" value="Genomic_DNA"/>
</dbReference>
<evidence type="ECO:0000259" key="1">
    <source>
        <dbReference type="Pfam" id="PF00144"/>
    </source>
</evidence>
<dbReference type="Pfam" id="PF00144">
    <property type="entry name" value="Beta-lactamase"/>
    <property type="match status" value="1"/>
</dbReference>
<gene>
    <name evidence="2" type="ORF">JOF47_003700</name>
</gene>
<dbReference type="InterPro" id="IPR001466">
    <property type="entry name" value="Beta-lactam-related"/>
</dbReference>
<protein>
    <submittedName>
        <fullName evidence="2">CubicO group peptidase (Beta-lactamase class C family)</fullName>
        <ecNumber evidence="2">3.5.1.46</ecNumber>
    </submittedName>
</protein>
<organism evidence="2 3">
    <name type="scientific">Paeniglutamicibacter kerguelensis</name>
    <dbReference type="NCBI Taxonomy" id="254788"/>
    <lineage>
        <taxon>Bacteria</taxon>
        <taxon>Bacillati</taxon>
        <taxon>Actinomycetota</taxon>
        <taxon>Actinomycetes</taxon>
        <taxon>Micrococcales</taxon>
        <taxon>Micrococcaceae</taxon>
        <taxon>Paeniglutamicibacter</taxon>
    </lineage>
</organism>
<evidence type="ECO:0000313" key="2">
    <source>
        <dbReference type="EMBL" id="MBP2388189.1"/>
    </source>
</evidence>
<dbReference type="GO" id="GO:0019875">
    <property type="term" value="F:6-aminohexanoate-dimer hydrolase activity"/>
    <property type="evidence" value="ECO:0007669"/>
    <property type="project" value="UniProtKB-EC"/>
</dbReference>
<dbReference type="RefSeq" id="WP_210001054.1">
    <property type="nucleotide sequence ID" value="NZ_BAAAJY010000017.1"/>
</dbReference>
<reference evidence="2 3" key="1">
    <citation type="submission" date="2021-03" db="EMBL/GenBank/DDBJ databases">
        <title>Sequencing the genomes of 1000 actinobacteria strains.</title>
        <authorList>
            <person name="Klenk H.-P."/>
        </authorList>
    </citation>
    <scope>NUCLEOTIDE SEQUENCE [LARGE SCALE GENOMIC DNA]</scope>
    <source>
        <strain evidence="2 3">DSM 15797</strain>
    </source>
</reference>